<evidence type="ECO:0008006" key="5">
    <source>
        <dbReference type="Google" id="ProtNLM"/>
    </source>
</evidence>
<evidence type="ECO:0000313" key="4">
    <source>
        <dbReference type="Proteomes" id="UP000216961"/>
    </source>
</evidence>
<protein>
    <recommendedName>
        <fullName evidence="5">DUF3298/DUF4163 domain-containing protein</fullName>
    </recommendedName>
</protein>
<gene>
    <name evidence="3" type="ORF">CHH57_22050</name>
</gene>
<dbReference type="Pfam" id="PF13739">
    <property type="entry name" value="PdaC"/>
    <property type="match status" value="1"/>
</dbReference>
<name>A0AA91TN11_NIACI</name>
<dbReference type="RefSeq" id="WP_095333723.1">
    <property type="nucleotide sequence ID" value="NZ_NPBQ01000133.1"/>
</dbReference>
<reference evidence="3 4" key="1">
    <citation type="submission" date="2017-07" db="EMBL/GenBank/DDBJ databases">
        <title>Isolation and whole genome analysis of endospore-forming bacteria from heroin.</title>
        <authorList>
            <person name="Kalinowski J."/>
            <person name="Ahrens B."/>
            <person name="Al-Dilaimi A."/>
            <person name="Winkler A."/>
            <person name="Wibberg D."/>
            <person name="Schleenbecker U."/>
            <person name="Ruckert C."/>
            <person name="Wolfel R."/>
            <person name="Grass G."/>
        </authorList>
    </citation>
    <scope>NUCLEOTIDE SEQUENCE [LARGE SCALE GENOMIC DNA]</scope>
    <source>
        <strain evidence="3 4">7521-2</strain>
    </source>
</reference>
<feature type="domain" description="Deacetylase PdaC" evidence="2">
    <location>
        <begin position="45"/>
        <end position="136"/>
    </location>
</feature>
<dbReference type="InterPro" id="IPR025303">
    <property type="entry name" value="PdaC"/>
</dbReference>
<evidence type="ECO:0000259" key="1">
    <source>
        <dbReference type="Pfam" id="PF11738"/>
    </source>
</evidence>
<organism evidence="3 4">
    <name type="scientific">Niallia circulans</name>
    <name type="common">Bacillus circulans</name>
    <dbReference type="NCBI Taxonomy" id="1397"/>
    <lineage>
        <taxon>Bacteria</taxon>
        <taxon>Bacillati</taxon>
        <taxon>Bacillota</taxon>
        <taxon>Bacilli</taxon>
        <taxon>Bacillales</taxon>
        <taxon>Bacillaceae</taxon>
        <taxon>Niallia</taxon>
    </lineage>
</organism>
<dbReference type="Proteomes" id="UP000216961">
    <property type="component" value="Unassembled WGS sequence"/>
</dbReference>
<dbReference type="Pfam" id="PF11738">
    <property type="entry name" value="DUF3298"/>
    <property type="match status" value="1"/>
</dbReference>
<dbReference type="Gene3D" id="3.90.640.20">
    <property type="entry name" value="Heat-shock cognate protein, ATPase"/>
    <property type="match status" value="1"/>
</dbReference>
<dbReference type="EMBL" id="NPBQ01000133">
    <property type="protein sequence ID" value="PAD81025.1"/>
    <property type="molecule type" value="Genomic_DNA"/>
</dbReference>
<comment type="caution">
    <text evidence="3">The sequence shown here is derived from an EMBL/GenBank/DDBJ whole genome shotgun (WGS) entry which is preliminary data.</text>
</comment>
<dbReference type="InterPro" id="IPR037126">
    <property type="entry name" value="PdaC/RsiV-like_sf"/>
</dbReference>
<evidence type="ECO:0000313" key="3">
    <source>
        <dbReference type="EMBL" id="PAD81025.1"/>
    </source>
</evidence>
<evidence type="ECO:0000259" key="2">
    <source>
        <dbReference type="Pfam" id="PF13739"/>
    </source>
</evidence>
<proteinExistence type="predicted"/>
<feature type="domain" description="DUF3298" evidence="1">
    <location>
        <begin position="172"/>
        <end position="229"/>
    </location>
</feature>
<accession>A0AA91TN11</accession>
<sequence length="234" mass="26872">MKRQTYILVPFIIMLILITFVQPISTVAIKSPNVVMTKQYKNIEKLKYPFLVSAPNNKAQNSVNKILLQHIKASYNQYIKLMKEMEKLKKESICKESASACQFEYITNYQVKYNQNNKLSILFSDYQFTGGAHGNTVITTYNFDLKSGKLLTLDDFLPSKEHYGKVTTYAIAYMKKHPEIFFADPEEFTDFKVTKETNFYLADNGIVLIFQQYEVAPYASGNPSIFIPASVLSK</sequence>
<dbReference type="Gene3D" id="3.30.565.40">
    <property type="entry name" value="Fervidobacterium nodosum Rt17-B1 like"/>
    <property type="match status" value="1"/>
</dbReference>
<dbReference type="InterPro" id="IPR021729">
    <property type="entry name" value="DUF3298"/>
</dbReference>
<dbReference type="AlphaFoldDB" id="A0AA91TN11"/>